<dbReference type="Gramene" id="CDY15681">
    <property type="protein sequence ID" value="CDY15681"/>
    <property type="gene ID" value="GSBRNA2T00089895001"/>
</dbReference>
<keyword evidence="3" id="KW-1185">Reference proteome</keyword>
<dbReference type="EMBL" id="LK032056">
    <property type="protein sequence ID" value="CDY15681.1"/>
    <property type="molecule type" value="Genomic_DNA"/>
</dbReference>
<name>A0A078FRC4_BRANA</name>
<reference evidence="2 3" key="1">
    <citation type="journal article" date="2014" name="Science">
        <title>Plant genetics. Early allopolyploid evolution in the post-Neolithic Brassica napus oilseed genome.</title>
        <authorList>
            <person name="Chalhoub B."/>
            <person name="Denoeud F."/>
            <person name="Liu S."/>
            <person name="Parkin I.A."/>
            <person name="Tang H."/>
            <person name="Wang X."/>
            <person name="Chiquet J."/>
            <person name="Belcram H."/>
            <person name="Tong C."/>
            <person name="Samans B."/>
            <person name="Correa M."/>
            <person name="Da Silva C."/>
            <person name="Just J."/>
            <person name="Falentin C."/>
            <person name="Koh C.S."/>
            <person name="Le Clainche I."/>
            <person name="Bernard M."/>
            <person name="Bento P."/>
            <person name="Noel B."/>
            <person name="Labadie K."/>
            <person name="Alberti A."/>
            <person name="Charles M."/>
            <person name="Arnaud D."/>
            <person name="Guo H."/>
            <person name="Daviaud C."/>
            <person name="Alamery S."/>
            <person name="Jabbari K."/>
            <person name="Zhao M."/>
            <person name="Edger P.P."/>
            <person name="Chelaifa H."/>
            <person name="Tack D."/>
            <person name="Lassalle G."/>
            <person name="Mestiri I."/>
            <person name="Schnel N."/>
            <person name="Le Paslier M.C."/>
            <person name="Fan G."/>
            <person name="Renault V."/>
            <person name="Bayer P.E."/>
            <person name="Golicz A.A."/>
            <person name="Manoli S."/>
            <person name="Lee T.H."/>
            <person name="Thi V.H."/>
            <person name="Chalabi S."/>
            <person name="Hu Q."/>
            <person name="Fan C."/>
            <person name="Tollenaere R."/>
            <person name="Lu Y."/>
            <person name="Battail C."/>
            <person name="Shen J."/>
            <person name="Sidebottom C.H."/>
            <person name="Wang X."/>
            <person name="Canaguier A."/>
            <person name="Chauveau A."/>
            <person name="Berard A."/>
            <person name="Deniot G."/>
            <person name="Guan M."/>
            <person name="Liu Z."/>
            <person name="Sun F."/>
            <person name="Lim Y.P."/>
            <person name="Lyons E."/>
            <person name="Town C.D."/>
            <person name="Bancroft I."/>
            <person name="Wang X."/>
            <person name="Meng J."/>
            <person name="Ma J."/>
            <person name="Pires J.C."/>
            <person name="King G.J."/>
            <person name="Brunel D."/>
            <person name="Delourme R."/>
            <person name="Renard M."/>
            <person name="Aury J.M."/>
            <person name="Adams K.L."/>
            <person name="Batley J."/>
            <person name="Snowdon R.J."/>
            <person name="Tost J."/>
            <person name="Edwards D."/>
            <person name="Zhou Y."/>
            <person name="Hua W."/>
            <person name="Sharpe A.G."/>
            <person name="Paterson A.H."/>
            <person name="Guan C."/>
            <person name="Wincker P."/>
        </authorList>
    </citation>
    <scope>NUCLEOTIDE SEQUENCE [LARGE SCALE GENOMIC DNA]</scope>
    <source>
        <strain evidence="3">cv. Darmor-bzh</strain>
    </source>
</reference>
<gene>
    <name evidence="2" type="primary">BnaA07g08520D</name>
    <name evidence="2" type="ORF">GSBRNA2T00089895001</name>
</gene>
<evidence type="ECO:0000256" key="1">
    <source>
        <dbReference type="SAM" id="MobiDB-lite"/>
    </source>
</evidence>
<dbReference type="Proteomes" id="UP000028999">
    <property type="component" value="Unassembled WGS sequence"/>
</dbReference>
<feature type="compositionally biased region" description="Basic and acidic residues" evidence="1">
    <location>
        <begin position="1"/>
        <end position="29"/>
    </location>
</feature>
<evidence type="ECO:0000313" key="3">
    <source>
        <dbReference type="Proteomes" id="UP000028999"/>
    </source>
</evidence>
<accession>A0A078FRC4</accession>
<evidence type="ECO:0000313" key="2">
    <source>
        <dbReference type="EMBL" id="CDY15681.1"/>
    </source>
</evidence>
<proteinExistence type="predicted"/>
<dbReference type="AlphaFoldDB" id="A0A078FRC4"/>
<organism evidence="2 3">
    <name type="scientific">Brassica napus</name>
    <name type="common">Rape</name>
    <dbReference type="NCBI Taxonomy" id="3708"/>
    <lineage>
        <taxon>Eukaryota</taxon>
        <taxon>Viridiplantae</taxon>
        <taxon>Streptophyta</taxon>
        <taxon>Embryophyta</taxon>
        <taxon>Tracheophyta</taxon>
        <taxon>Spermatophyta</taxon>
        <taxon>Magnoliopsida</taxon>
        <taxon>eudicotyledons</taxon>
        <taxon>Gunneridae</taxon>
        <taxon>Pentapetalae</taxon>
        <taxon>rosids</taxon>
        <taxon>malvids</taxon>
        <taxon>Brassicales</taxon>
        <taxon>Brassicaceae</taxon>
        <taxon>Brassiceae</taxon>
        <taxon>Brassica</taxon>
    </lineage>
</organism>
<sequence length="45" mass="5243">MDRARKEESRPKPDDRSEFSFSVKKETKIHSPCLEVQSQDHKPTG</sequence>
<dbReference type="PaxDb" id="3708-A0A078FRC4"/>
<feature type="region of interest" description="Disordered" evidence="1">
    <location>
        <begin position="1"/>
        <end position="45"/>
    </location>
</feature>
<protein>
    <submittedName>
        <fullName evidence="2">BnaA07g08520D protein</fullName>
    </submittedName>
</protein>